<dbReference type="EMBL" id="VITN01000005">
    <property type="protein sequence ID" value="TWB21174.1"/>
    <property type="molecule type" value="Genomic_DNA"/>
</dbReference>
<evidence type="ECO:0000313" key="3">
    <source>
        <dbReference type="Proteomes" id="UP000319859"/>
    </source>
</evidence>
<comment type="caution">
    <text evidence="2">The sequence shown here is derived from an EMBL/GenBank/DDBJ whole genome shotgun (WGS) entry which is preliminary data.</text>
</comment>
<feature type="signal peptide" evidence="1">
    <location>
        <begin position="1"/>
        <end position="21"/>
    </location>
</feature>
<evidence type="ECO:0000256" key="1">
    <source>
        <dbReference type="SAM" id="SignalP"/>
    </source>
</evidence>
<name>A0A560FHU5_9PROT</name>
<feature type="chain" id="PRO_5021976947" evidence="1">
    <location>
        <begin position="22"/>
        <end position="98"/>
    </location>
</feature>
<dbReference type="RefSeq" id="WP_145749840.1">
    <property type="nucleotide sequence ID" value="NZ_VITN01000005.1"/>
</dbReference>
<reference evidence="2 3" key="1">
    <citation type="submission" date="2019-06" db="EMBL/GenBank/DDBJ databases">
        <title>Genomic Encyclopedia of Type Strains, Phase IV (KMG-V): Genome sequencing to study the core and pangenomes of soil and plant-associated prokaryotes.</title>
        <authorList>
            <person name="Whitman W."/>
        </authorList>
    </citation>
    <scope>NUCLEOTIDE SEQUENCE [LARGE SCALE GENOMIC DNA]</scope>
    <source>
        <strain evidence="2 3">BR 11880</strain>
    </source>
</reference>
<dbReference type="AlphaFoldDB" id="A0A560FHU5"/>
<protein>
    <submittedName>
        <fullName evidence="2">Uncharacterized protein</fullName>
    </submittedName>
</protein>
<sequence length="98" mass="11093">MKRFFIACAVAGSATVTAAWAGDAQQKIELTGEQVAPPLDAGSAQVFVDFVRVNNFQCRHVDLVRRCILDRCFEVRCDLQWTYEVREFARGGYYIVVK</sequence>
<proteinExistence type="predicted"/>
<evidence type="ECO:0000313" key="2">
    <source>
        <dbReference type="EMBL" id="TWB21174.1"/>
    </source>
</evidence>
<dbReference type="Proteomes" id="UP000319859">
    <property type="component" value="Unassembled WGS sequence"/>
</dbReference>
<keyword evidence="1" id="KW-0732">Signal</keyword>
<accession>A0A560FHU5</accession>
<organism evidence="2 3">
    <name type="scientific">Nitrospirillum amazonense</name>
    <dbReference type="NCBI Taxonomy" id="28077"/>
    <lineage>
        <taxon>Bacteria</taxon>
        <taxon>Pseudomonadati</taxon>
        <taxon>Pseudomonadota</taxon>
        <taxon>Alphaproteobacteria</taxon>
        <taxon>Rhodospirillales</taxon>
        <taxon>Azospirillaceae</taxon>
        <taxon>Nitrospirillum</taxon>
    </lineage>
</organism>
<gene>
    <name evidence="2" type="ORF">FBZ89_10543</name>
</gene>